<dbReference type="AlphaFoldDB" id="A0A336M422"/>
<dbReference type="VEuPathDB" id="VectorBase:CSON009464"/>
<keyword evidence="3" id="KW-0732">Signal</keyword>
<keyword evidence="2" id="KW-0812">Transmembrane</keyword>
<feature type="transmembrane region" description="Helical" evidence="2">
    <location>
        <begin position="652"/>
        <end position="670"/>
    </location>
</feature>
<dbReference type="EMBL" id="UFQS01000375">
    <property type="protein sequence ID" value="SSX03323.1"/>
    <property type="molecule type" value="Genomic_DNA"/>
</dbReference>
<feature type="chain" id="PRO_5033343126" evidence="3">
    <location>
        <begin position="23"/>
        <end position="822"/>
    </location>
</feature>
<feature type="transmembrane region" description="Helical" evidence="2">
    <location>
        <begin position="609"/>
        <end position="632"/>
    </location>
</feature>
<feature type="transmembrane region" description="Helical" evidence="2">
    <location>
        <begin position="529"/>
        <end position="548"/>
    </location>
</feature>
<feature type="region of interest" description="Disordered" evidence="1">
    <location>
        <begin position="172"/>
        <end position="193"/>
    </location>
</feature>
<reference evidence="5" key="1">
    <citation type="submission" date="2018-04" db="EMBL/GenBank/DDBJ databases">
        <authorList>
            <person name="Go L.Y."/>
            <person name="Mitchell J.A."/>
        </authorList>
    </citation>
    <scope>NUCLEOTIDE SEQUENCE</scope>
    <source>
        <tissue evidence="5">Whole organism</tissue>
    </source>
</reference>
<dbReference type="InterPro" id="IPR006621">
    <property type="entry name" value="Nose-resist-to-fluoxetine_N"/>
</dbReference>
<feature type="transmembrane region" description="Helical" evidence="2">
    <location>
        <begin position="795"/>
        <end position="816"/>
    </location>
</feature>
<evidence type="ECO:0000259" key="4">
    <source>
        <dbReference type="SMART" id="SM00703"/>
    </source>
</evidence>
<accession>A0A336M422</accession>
<feature type="transmembrane region" description="Helical" evidence="2">
    <location>
        <begin position="758"/>
        <end position="775"/>
    </location>
</feature>
<name>A0A336M422_CULSO</name>
<dbReference type="OMA" id="RIYWWRN"/>
<feature type="compositionally biased region" description="Polar residues" evidence="1">
    <location>
        <begin position="40"/>
        <end position="52"/>
    </location>
</feature>
<dbReference type="Pfam" id="PF20146">
    <property type="entry name" value="NRF"/>
    <property type="match status" value="1"/>
</dbReference>
<organism evidence="6">
    <name type="scientific">Culicoides sonorensis</name>
    <name type="common">Biting midge</name>
    <dbReference type="NCBI Taxonomy" id="179676"/>
    <lineage>
        <taxon>Eukaryota</taxon>
        <taxon>Metazoa</taxon>
        <taxon>Ecdysozoa</taxon>
        <taxon>Arthropoda</taxon>
        <taxon>Hexapoda</taxon>
        <taxon>Insecta</taxon>
        <taxon>Pterygota</taxon>
        <taxon>Neoptera</taxon>
        <taxon>Endopterygota</taxon>
        <taxon>Diptera</taxon>
        <taxon>Nematocera</taxon>
        <taxon>Chironomoidea</taxon>
        <taxon>Ceratopogonidae</taxon>
        <taxon>Ceratopogoninae</taxon>
        <taxon>Culicoides</taxon>
        <taxon>Monoculicoides</taxon>
    </lineage>
</organism>
<feature type="signal peptide" evidence="3">
    <location>
        <begin position="1"/>
        <end position="22"/>
    </location>
</feature>
<feature type="transmembrane region" description="Helical" evidence="2">
    <location>
        <begin position="393"/>
        <end position="419"/>
    </location>
</feature>
<feature type="transmembrane region" description="Helical" evidence="2">
    <location>
        <begin position="568"/>
        <end position="589"/>
    </location>
</feature>
<dbReference type="SMART" id="SM00703">
    <property type="entry name" value="NRF"/>
    <property type="match status" value="1"/>
</dbReference>
<feature type="domain" description="Nose resistant-to-fluoxetine protein N-terminal" evidence="4">
    <location>
        <begin position="247"/>
        <end position="379"/>
    </location>
</feature>
<proteinExistence type="predicted"/>
<dbReference type="PANTHER" id="PTHR11161">
    <property type="entry name" value="O-ACYLTRANSFERASE"/>
    <property type="match status" value="1"/>
</dbReference>
<sequence length="822" mass="93313">MKRLVAVLSLILLCSSLSNSQAAQNQFFSTSNNNNNNNTDVSETASNATVPIKQNKNYVMSNEKIQNKSENDNNNKKLPGSIFVNNNYPKPISLWDSLSSKNNKKSDGIIDTKTAVNIPGFPTGDGEFDFNPDDLEALQDKLVDETLQGVSSLINNDNSDLNDDFDSFVFPESSTEPDLSSTTAGNNQDHIFRVPNKPKKFKKHDQNKTINAHLIKYDYKHFSNLHLFINLYDHHLWDSEKIRGNVTEQCGKDMKSYLTKLRGGSPLALRTSDVSGRYGGLYFFGNDFWMGSLDYCNEVNFLNQKQGTLDRLPKMGFFMAKILVRIDPYFAEAKLLQLGQCLPISCEIEDVYTILRLDPASQVLSQTSYKTGLNIFNIRRVPGGYQLKSDPKYFILVMVVSILVIITIVASIYESILLGKGYDLVERRRSSRVKKVDIDQIKKNGATDTGTKHMEMYRMGQENNNVDVSAIKNGKHLNMDNNHIEKSTRNLNIFSRFLICFGLRGNMSSICNVERSDADALTCVHGMRLFSLLWTIMVHTYLQLFAVGENRYSRKIAERTFTYQIVGNATFSVDTFFFISGVLIVYLYYKKSYSIEGVKQVRVHKFFKISAITVILLLLSSWVVAIFVSLHFKYIHKVADPFESFDILYDKPWQRMGPYIVGMITGYIIVRKRTAPKVSLLLNVFLWCLSFTILFALIFGVWKGELSVVATAFYVSMGHTAWGVALVWICLSCYWGLARPINNLLSYRGFYPLSRLTYCAYLIHPVIMVVTSFQTQGPISMTHSLIMTTFLGNAVLSFILALIISLLFEAPVIRLLKIVFRK</sequence>
<dbReference type="InterPro" id="IPR052728">
    <property type="entry name" value="O2_lipid_transport_reg"/>
</dbReference>
<dbReference type="PANTHER" id="PTHR11161:SF69">
    <property type="entry name" value="NOSE RESISTANT TO FLUOXETINE PROTEIN 6-LIKE PROTEIN"/>
    <property type="match status" value="1"/>
</dbReference>
<evidence type="ECO:0000313" key="6">
    <source>
        <dbReference type="EMBL" id="SSX23689.1"/>
    </source>
</evidence>
<protein>
    <submittedName>
        <fullName evidence="6">CSON009464 protein</fullName>
    </submittedName>
</protein>
<feature type="compositionally biased region" description="Polar residues" evidence="1">
    <location>
        <begin position="172"/>
        <end position="189"/>
    </location>
</feature>
<feature type="region of interest" description="Disordered" evidence="1">
    <location>
        <begin position="29"/>
        <end position="52"/>
    </location>
</feature>
<evidence type="ECO:0000256" key="3">
    <source>
        <dbReference type="SAM" id="SignalP"/>
    </source>
</evidence>
<reference evidence="6" key="2">
    <citation type="submission" date="2018-07" db="EMBL/GenBank/DDBJ databases">
        <authorList>
            <person name="Quirk P.G."/>
            <person name="Krulwich T.A."/>
        </authorList>
    </citation>
    <scope>NUCLEOTIDE SEQUENCE</scope>
</reference>
<dbReference type="EMBL" id="UFQT01000375">
    <property type="protein sequence ID" value="SSX23689.1"/>
    <property type="molecule type" value="Genomic_DNA"/>
</dbReference>
<feature type="transmembrane region" description="Helical" evidence="2">
    <location>
        <begin position="714"/>
        <end position="737"/>
    </location>
</feature>
<keyword evidence="2" id="KW-0472">Membrane</keyword>
<gene>
    <name evidence="6" type="primary">CSON009464</name>
</gene>
<evidence type="ECO:0000313" key="5">
    <source>
        <dbReference type="EMBL" id="SSX03323.1"/>
    </source>
</evidence>
<keyword evidence="2" id="KW-1133">Transmembrane helix</keyword>
<feature type="compositionally biased region" description="Low complexity" evidence="1">
    <location>
        <begin position="29"/>
        <end position="39"/>
    </location>
</feature>
<feature type="transmembrane region" description="Helical" evidence="2">
    <location>
        <begin position="682"/>
        <end position="702"/>
    </location>
</feature>
<evidence type="ECO:0000256" key="1">
    <source>
        <dbReference type="SAM" id="MobiDB-lite"/>
    </source>
</evidence>
<evidence type="ECO:0000256" key="2">
    <source>
        <dbReference type="SAM" id="Phobius"/>
    </source>
</evidence>